<name>A0A7S3DDW7_9EUKA</name>
<accession>A0A7S3DDW7</accession>
<sequence>MGLKDMLFGKQPTPEEMAKSWRSNLRKEMRTVDRQIRDIERAEEKIKREIRTLAKRNDKASMTILAKEMVRSRHAKSRMYSAKAHMNSVQMKIQEQMAQVKVAGAMQASGAVMQSMNALLRLPEIQASMRQMSKEMMKAGIMEEMMDDAMEGLDGEDVEEEAEEETQKVLDEILQGQIDRVGSVGRDQPRRAKAAEKTEEEEEEESMDEVQKRLNALRN</sequence>
<feature type="coiled-coil region" evidence="1">
    <location>
        <begin position="22"/>
        <end position="59"/>
    </location>
</feature>
<dbReference type="PANTHER" id="PTHR10476">
    <property type="entry name" value="CHARGED MULTIVESICULAR BODY PROTEIN"/>
    <property type="match status" value="1"/>
</dbReference>
<dbReference type="AlphaFoldDB" id="A0A7S3DDW7"/>
<evidence type="ECO:0000313" key="3">
    <source>
        <dbReference type="EMBL" id="CAE0254680.1"/>
    </source>
</evidence>
<feature type="compositionally biased region" description="Basic and acidic residues" evidence="2">
    <location>
        <begin position="187"/>
        <end position="197"/>
    </location>
</feature>
<gene>
    <name evidence="3" type="ORF">PBIL07802_LOCUS16928</name>
</gene>
<evidence type="ECO:0000256" key="1">
    <source>
        <dbReference type="SAM" id="Coils"/>
    </source>
</evidence>
<reference evidence="3" key="1">
    <citation type="submission" date="2021-01" db="EMBL/GenBank/DDBJ databases">
        <authorList>
            <person name="Corre E."/>
            <person name="Pelletier E."/>
            <person name="Niang G."/>
            <person name="Scheremetjew M."/>
            <person name="Finn R."/>
            <person name="Kale V."/>
            <person name="Holt S."/>
            <person name="Cochrane G."/>
            <person name="Meng A."/>
            <person name="Brown T."/>
            <person name="Cohen L."/>
        </authorList>
    </citation>
    <scope>NUCLEOTIDE SEQUENCE</scope>
    <source>
        <strain evidence="3">NIES-2562</strain>
    </source>
</reference>
<keyword evidence="1" id="KW-0175">Coiled coil</keyword>
<feature type="compositionally biased region" description="Acidic residues" evidence="2">
    <location>
        <begin position="198"/>
        <end position="208"/>
    </location>
</feature>
<dbReference type="Gene3D" id="6.10.140.1230">
    <property type="match status" value="1"/>
</dbReference>
<dbReference type="EMBL" id="HBIB01026221">
    <property type="protein sequence ID" value="CAE0254680.1"/>
    <property type="molecule type" value="Transcribed_RNA"/>
</dbReference>
<dbReference type="InterPro" id="IPR005024">
    <property type="entry name" value="Snf7_fam"/>
</dbReference>
<proteinExistence type="predicted"/>
<dbReference type="GO" id="GO:0007034">
    <property type="term" value="P:vacuolar transport"/>
    <property type="evidence" value="ECO:0007669"/>
    <property type="project" value="InterPro"/>
</dbReference>
<organism evidence="3">
    <name type="scientific">Palpitomonas bilix</name>
    <dbReference type="NCBI Taxonomy" id="652834"/>
    <lineage>
        <taxon>Eukaryota</taxon>
        <taxon>Eukaryota incertae sedis</taxon>
    </lineage>
</organism>
<dbReference type="Pfam" id="PF03357">
    <property type="entry name" value="Snf7"/>
    <property type="match status" value="1"/>
</dbReference>
<evidence type="ECO:0008006" key="4">
    <source>
        <dbReference type="Google" id="ProtNLM"/>
    </source>
</evidence>
<protein>
    <recommendedName>
        <fullName evidence="4">Charged multivesicular body protein 3</fullName>
    </recommendedName>
</protein>
<feature type="region of interest" description="Disordered" evidence="2">
    <location>
        <begin position="177"/>
        <end position="219"/>
    </location>
</feature>
<evidence type="ECO:0000256" key="2">
    <source>
        <dbReference type="SAM" id="MobiDB-lite"/>
    </source>
</evidence>